<feature type="domain" description="HPr" evidence="5">
    <location>
        <begin position="7"/>
        <end position="94"/>
    </location>
</feature>
<evidence type="ECO:0000259" key="5">
    <source>
        <dbReference type="PROSITE" id="PS51350"/>
    </source>
</evidence>
<dbReference type="GO" id="GO:0009401">
    <property type="term" value="P:phosphoenolpyruvate-dependent sugar phosphotransferase system"/>
    <property type="evidence" value="ECO:0007669"/>
    <property type="project" value="UniProtKB-KW"/>
</dbReference>
<organism evidence="6 7">
    <name type="scientific">Candidatus Kutchimonas denitrificans</name>
    <dbReference type="NCBI Taxonomy" id="3056748"/>
    <lineage>
        <taxon>Bacteria</taxon>
        <taxon>Pseudomonadati</taxon>
        <taxon>Gemmatimonadota</taxon>
        <taxon>Gemmatimonadia</taxon>
        <taxon>Candidatus Palauibacterales</taxon>
        <taxon>Candidatus Palauibacteraceae</taxon>
        <taxon>Candidatus Kutchimonas</taxon>
    </lineage>
</organism>
<comment type="caution">
    <text evidence="6">The sequence shown here is derived from an EMBL/GenBank/DDBJ whole genome shotgun (WGS) entry which is preliminary data.</text>
</comment>
<dbReference type="InterPro" id="IPR035895">
    <property type="entry name" value="HPr-like_sf"/>
</dbReference>
<evidence type="ECO:0000256" key="2">
    <source>
        <dbReference type="ARBA" id="ARBA00010736"/>
    </source>
</evidence>
<evidence type="ECO:0000256" key="4">
    <source>
        <dbReference type="ARBA" id="ARBA00022683"/>
    </source>
</evidence>
<dbReference type="EMBL" id="JAACAK010000091">
    <property type="protein sequence ID" value="NIR75700.1"/>
    <property type="molecule type" value="Genomic_DNA"/>
</dbReference>
<dbReference type="Proteomes" id="UP000702544">
    <property type="component" value="Unassembled WGS sequence"/>
</dbReference>
<protein>
    <submittedName>
        <fullName evidence="6">HPr family phosphocarrier protein</fullName>
    </submittedName>
</protein>
<accession>A0AAE4ZCZ9</accession>
<evidence type="ECO:0000256" key="3">
    <source>
        <dbReference type="ARBA" id="ARBA00022490"/>
    </source>
</evidence>
<sequence>MVSVNQECVKSVVVANTYGLHARPAAEFVKLAGQYKSEVLVEKDGLEVNGKSIMGVMMLAAEKGSSLAIRAIGVDAQEAVEALCDLVTQGFNED</sequence>
<dbReference type="PRINTS" id="PR00107">
    <property type="entry name" value="PHOSPHOCPHPR"/>
</dbReference>
<keyword evidence="3" id="KW-0963">Cytoplasm</keyword>
<dbReference type="AlphaFoldDB" id="A0AAE4ZCZ9"/>
<dbReference type="InterPro" id="IPR050399">
    <property type="entry name" value="HPr"/>
</dbReference>
<evidence type="ECO:0000256" key="1">
    <source>
        <dbReference type="ARBA" id="ARBA00004496"/>
    </source>
</evidence>
<dbReference type="InterPro" id="IPR001020">
    <property type="entry name" value="PTS_HPr_His_P_site"/>
</dbReference>
<dbReference type="PANTHER" id="PTHR33705">
    <property type="entry name" value="PHOSPHOCARRIER PROTEIN HPR"/>
    <property type="match status" value="1"/>
</dbReference>
<dbReference type="PROSITE" id="PS00369">
    <property type="entry name" value="PTS_HPR_HIS"/>
    <property type="match status" value="1"/>
</dbReference>
<dbReference type="InterPro" id="IPR000032">
    <property type="entry name" value="HPr-like"/>
</dbReference>
<comment type="similarity">
    <text evidence="2">Belongs to the HPr family.</text>
</comment>
<dbReference type="SUPFAM" id="SSF55594">
    <property type="entry name" value="HPr-like"/>
    <property type="match status" value="1"/>
</dbReference>
<dbReference type="CDD" id="cd00367">
    <property type="entry name" value="PTS-HPr_like"/>
    <property type="match status" value="1"/>
</dbReference>
<gene>
    <name evidence="6" type="ORF">GWO12_11415</name>
</gene>
<dbReference type="Gene3D" id="3.30.1340.10">
    <property type="entry name" value="HPr-like"/>
    <property type="match status" value="1"/>
</dbReference>
<keyword evidence="4" id="KW-0598">Phosphotransferase system</keyword>
<comment type="subcellular location">
    <subcellularLocation>
        <location evidence="1">Cytoplasm</location>
    </subcellularLocation>
</comment>
<dbReference type="PROSITE" id="PS51350">
    <property type="entry name" value="PTS_HPR_DOM"/>
    <property type="match status" value="1"/>
</dbReference>
<dbReference type="GO" id="GO:0005737">
    <property type="term" value="C:cytoplasm"/>
    <property type="evidence" value="ECO:0007669"/>
    <property type="project" value="UniProtKB-SubCell"/>
</dbReference>
<evidence type="ECO:0000313" key="7">
    <source>
        <dbReference type="Proteomes" id="UP000702544"/>
    </source>
</evidence>
<evidence type="ECO:0000313" key="6">
    <source>
        <dbReference type="EMBL" id="NIR75700.1"/>
    </source>
</evidence>
<dbReference type="PANTHER" id="PTHR33705:SF2">
    <property type="entry name" value="PHOSPHOCARRIER PROTEIN NPR"/>
    <property type="match status" value="1"/>
</dbReference>
<name>A0AAE4ZCZ9_9BACT</name>
<reference evidence="6 7" key="1">
    <citation type="submission" date="2020-01" db="EMBL/GenBank/DDBJ databases">
        <title>Genomes assembled from Gulf of Kutch pelagic sediment metagenomes.</title>
        <authorList>
            <person name="Chandrashekar M."/>
            <person name="Mahajan M.S."/>
            <person name="Dave K.J."/>
            <person name="Vatsa P."/>
            <person name="Nathani N.M."/>
        </authorList>
    </citation>
    <scope>NUCLEOTIDE SEQUENCE [LARGE SCALE GENOMIC DNA]</scope>
    <source>
        <strain evidence="6">KS3-K002</strain>
    </source>
</reference>
<dbReference type="Pfam" id="PF00381">
    <property type="entry name" value="PTS-HPr"/>
    <property type="match status" value="1"/>
</dbReference>
<proteinExistence type="inferred from homology"/>
<dbReference type="NCBIfam" id="TIGR01003">
    <property type="entry name" value="PTS_HPr_family"/>
    <property type="match status" value="1"/>
</dbReference>